<evidence type="ECO:0000256" key="2">
    <source>
        <dbReference type="SAM" id="MobiDB-lite"/>
    </source>
</evidence>
<feature type="compositionally biased region" description="Low complexity" evidence="2">
    <location>
        <begin position="284"/>
        <end position="293"/>
    </location>
</feature>
<dbReference type="InterPro" id="IPR013087">
    <property type="entry name" value="Znf_C2H2_type"/>
</dbReference>
<feature type="compositionally biased region" description="Basic and acidic residues" evidence="2">
    <location>
        <begin position="119"/>
        <end position="130"/>
    </location>
</feature>
<feature type="region of interest" description="Disordered" evidence="2">
    <location>
        <begin position="454"/>
        <end position="524"/>
    </location>
</feature>
<dbReference type="SMART" id="SM00320">
    <property type="entry name" value="WD40"/>
    <property type="match status" value="6"/>
</dbReference>
<dbReference type="GO" id="GO:0008286">
    <property type="term" value="P:insulin receptor signaling pathway"/>
    <property type="evidence" value="ECO:0007669"/>
    <property type="project" value="TreeGrafter"/>
</dbReference>
<dbReference type="Gene3D" id="3.30.160.60">
    <property type="entry name" value="Classic Zinc Finger"/>
    <property type="match status" value="1"/>
</dbReference>
<dbReference type="FunFam" id="2.130.10.10:FF:000114">
    <property type="entry name" value="zinc finger protein 106 isoform X1"/>
    <property type="match status" value="1"/>
</dbReference>
<dbReference type="InterPro" id="IPR018391">
    <property type="entry name" value="PQQ_b-propeller_rpt"/>
</dbReference>
<dbReference type="InterPro" id="IPR042622">
    <property type="entry name" value="Znf106"/>
</dbReference>
<dbReference type="PROSITE" id="PS50082">
    <property type="entry name" value="WD_REPEATS_2"/>
    <property type="match status" value="1"/>
</dbReference>
<feature type="region of interest" description="Disordered" evidence="2">
    <location>
        <begin position="401"/>
        <end position="438"/>
    </location>
</feature>
<dbReference type="SMART" id="SM00355">
    <property type="entry name" value="ZnF_C2H2"/>
    <property type="match status" value="3"/>
</dbReference>
<reference evidence="4" key="1">
    <citation type="submission" date="2025-08" db="UniProtKB">
        <authorList>
            <consortium name="Ensembl"/>
        </authorList>
    </citation>
    <scope>IDENTIFICATION</scope>
</reference>
<feature type="repeat" description="WD" evidence="1">
    <location>
        <begin position="661"/>
        <end position="705"/>
    </location>
</feature>
<dbReference type="Pfam" id="PF00400">
    <property type="entry name" value="WD40"/>
    <property type="match status" value="5"/>
</dbReference>
<dbReference type="Ensembl" id="ENSCCRT00000065493.2">
    <property type="protein sequence ID" value="ENSCCRP00000060384.2"/>
    <property type="gene ID" value="ENSCCRG00000032412.2"/>
</dbReference>
<accession>A0A8C1D9K4</accession>
<protein>
    <submittedName>
        <fullName evidence="4">Zinc finger protein 106a</fullName>
    </submittedName>
</protein>
<dbReference type="InterPro" id="IPR001680">
    <property type="entry name" value="WD40_rpt"/>
</dbReference>
<organism evidence="4 5">
    <name type="scientific">Cyprinus carpio carpio</name>
    <dbReference type="NCBI Taxonomy" id="630221"/>
    <lineage>
        <taxon>Eukaryota</taxon>
        <taxon>Metazoa</taxon>
        <taxon>Chordata</taxon>
        <taxon>Craniata</taxon>
        <taxon>Vertebrata</taxon>
        <taxon>Euteleostomi</taxon>
        <taxon>Actinopterygii</taxon>
        <taxon>Neopterygii</taxon>
        <taxon>Teleostei</taxon>
        <taxon>Ostariophysi</taxon>
        <taxon>Cypriniformes</taxon>
        <taxon>Cyprinidae</taxon>
        <taxon>Cyprininae</taxon>
        <taxon>Cyprinus</taxon>
    </lineage>
</organism>
<feature type="domain" description="C2H2-type" evidence="3">
    <location>
        <begin position="7"/>
        <end position="29"/>
    </location>
</feature>
<dbReference type="PROSITE" id="PS00028">
    <property type="entry name" value="ZINC_FINGER_C2H2_1"/>
    <property type="match status" value="2"/>
</dbReference>
<dbReference type="PANTHER" id="PTHR14435:SF2">
    <property type="entry name" value="ZINC FINGER PROTEIN 106"/>
    <property type="match status" value="1"/>
</dbReference>
<keyword evidence="5" id="KW-1185">Reference proteome</keyword>
<dbReference type="GO" id="GO:0005829">
    <property type="term" value="C:cytosol"/>
    <property type="evidence" value="ECO:0007669"/>
    <property type="project" value="TreeGrafter"/>
</dbReference>
<evidence type="ECO:0000256" key="1">
    <source>
        <dbReference type="PROSITE-ProRule" id="PRU00221"/>
    </source>
</evidence>
<proteinExistence type="predicted"/>
<dbReference type="InterPro" id="IPR036322">
    <property type="entry name" value="WD40_repeat_dom_sf"/>
</dbReference>
<keyword evidence="1" id="KW-0853">WD repeat</keyword>
<feature type="compositionally biased region" description="Basic and acidic residues" evidence="2">
    <location>
        <begin position="246"/>
        <end position="261"/>
    </location>
</feature>
<dbReference type="CDD" id="cd00200">
    <property type="entry name" value="WD40"/>
    <property type="match status" value="1"/>
</dbReference>
<evidence type="ECO:0000313" key="4">
    <source>
        <dbReference type="Ensembl" id="ENSCCRP00000060384.2"/>
    </source>
</evidence>
<feature type="compositionally biased region" description="Basic residues" evidence="2">
    <location>
        <begin position="477"/>
        <end position="488"/>
    </location>
</feature>
<feature type="region of interest" description="Disordered" evidence="2">
    <location>
        <begin position="77"/>
        <end position="170"/>
    </location>
</feature>
<evidence type="ECO:0000313" key="5">
    <source>
        <dbReference type="Proteomes" id="UP001108240"/>
    </source>
</evidence>
<dbReference type="SMART" id="SM00564">
    <property type="entry name" value="PQQ"/>
    <property type="match status" value="5"/>
</dbReference>
<dbReference type="AlphaFoldDB" id="A0A8C1D9K4"/>
<dbReference type="Proteomes" id="UP001108240">
    <property type="component" value="Unplaced"/>
</dbReference>
<name>A0A8C1D9K4_CYPCA</name>
<feature type="compositionally biased region" description="Low complexity" evidence="2">
    <location>
        <begin position="265"/>
        <end position="276"/>
    </location>
</feature>
<dbReference type="Gene3D" id="2.130.10.10">
    <property type="entry name" value="YVTN repeat-like/Quinoprotein amine dehydrogenase"/>
    <property type="match status" value="3"/>
</dbReference>
<dbReference type="GO" id="GO:0003723">
    <property type="term" value="F:RNA binding"/>
    <property type="evidence" value="ECO:0007669"/>
    <property type="project" value="InterPro"/>
</dbReference>
<dbReference type="GO" id="GO:0017124">
    <property type="term" value="F:SH3 domain binding"/>
    <property type="evidence" value="ECO:0007669"/>
    <property type="project" value="TreeGrafter"/>
</dbReference>
<feature type="compositionally biased region" description="Polar residues" evidence="2">
    <location>
        <begin position="405"/>
        <end position="436"/>
    </location>
</feature>
<dbReference type="SUPFAM" id="SSF50978">
    <property type="entry name" value="WD40 repeat-like"/>
    <property type="match status" value="1"/>
</dbReference>
<dbReference type="PANTHER" id="PTHR14435">
    <property type="entry name" value="ZINC FINGER PROTEIN 106"/>
    <property type="match status" value="1"/>
</dbReference>
<dbReference type="InterPro" id="IPR015943">
    <property type="entry name" value="WD40/YVTN_repeat-like_dom_sf"/>
</dbReference>
<feature type="compositionally biased region" description="Basic residues" evidence="2">
    <location>
        <begin position="158"/>
        <end position="167"/>
    </location>
</feature>
<reference evidence="4" key="2">
    <citation type="submission" date="2025-09" db="UniProtKB">
        <authorList>
            <consortium name="Ensembl"/>
        </authorList>
    </citation>
    <scope>IDENTIFICATION</scope>
</reference>
<sequence>MVKEQKCILCETVYSSKQEMEEHMRSMLHHRELENLKGRFGIEMVPCEPEGPNQMDENDVPLSEGFHWDSLVEFSQVPSRKRSLSESNVVKDGSTGNSSLPKAVEPVRDSPACGPSQPPRREELQSKGHLEIQGSKGHSKGPEEDVVSPEIPNEDRKNKRQKIKAKKERSQVDQLLAVSLREEELNKSLQAVDNSLIQARAALQAAYLEVQRLLMVKQQVTNEMNSLRTKRIEILQGMQGTKTRKKESCEFESKERERNSEDVLTSSSTQVSQATANPVHPTTAAQSSSSASSLPVTIKQEPISECNIIPEPNLVKSPLQVPQSTAPVQTVFATCQTGRFQSINCSSEIAIASSTELLNVYSSFKTDTTFSSKMEASRDATSMALTGASSVHRLQPSPIKEIHPNLSSQEGLANPSSSLVSATLSPKPLSPSNHLETNPVKRVRKLKKRKCLNKAKLNEQPEISESELDAEQPATRPTRKCRPNRRSSKMAVTEASKAPPQGTKLATPPVNKRHSDSSDLEMVELPPPDIDIVNLDSSDPEEMPEKKDKESATAYTTGHAVKDPQNLACNEVTSTSEIDTSSITHIYFTELMFHSITHMLVCVLSDISDPGEEEVPTEGEFEGHQEAVNAMQIHNGLLYTCSGDRTIRAFNLISRKCVAVFEGHSSKVNCLLVSSGAGVQQRLFSGSSDQTIRCYNLKTTECVEQLSLPDRVLCLHNRWKTLFAGLANGSVITFSLRNNKQLDVFECHGPRAVSCLATAQEGARRILLVGSYDTTISVRDSKSGLLLRTLEGHSKTVLCMKVVNDLVFSGSSDQSVHAHNIHTGELVRIYKGHSHAVTVVAILGKVMVTACLDKLVRVYELQSHDRLQVYGGHSDMVMCMVIHKSMIYTGCYDGSVRAVRLNLIQNYRCWWYGCTLIFGVMEHLQQHLLNDHTNPAQQTFKCRWRNCDTFFTTRNGSKQAVHCHMQKHAEDDSKMEP</sequence>
<feature type="region of interest" description="Disordered" evidence="2">
    <location>
        <begin position="243"/>
        <end position="293"/>
    </location>
</feature>
<evidence type="ECO:0000259" key="3">
    <source>
        <dbReference type="PROSITE" id="PS00028"/>
    </source>
</evidence>
<dbReference type="GO" id="GO:0016020">
    <property type="term" value="C:membrane"/>
    <property type="evidence" value="ECO:0007669"/>
    <property type="project" value="TreeGrafter"/>
</dbReference>
<feature type="domain" description="C2H2-type" evidence="3">
    <location>
        <begin position="909"/>
        <end position="932"/>
    </location>
</feature>
<dbReference type="GeneTree" id="ENSGT00940000157336"/>